<dbReference type="PROSITE" id="PS50011">
    <property type="entry name" value="PROTEIN_KINASE_DOM"/>
    <property type="match status" value="1"/>
</dbReference>
<dbReference type="PANTHER" id="PTHR44167:SF30">
    <property type="entry name" value="PHOSPHORYLASE KINASE"/>
    <property type="match status" value="1"/>
</dbReference>
<feature type="region of interest" description="Disordered" evidence="1">
    <location>
        <begin position="1"/>
        <end position="21"/>
    </location>
</feature>
<dbReference type="PANTHER" id="PTHR44167">
    <property type="entry name" value="OVARIAN-SPECIFIC SERINE/THREONINE-PROTEIN KINASE LOK-RELATED"/>
    <property type="match status" value="1"/>
</dbReference>
<dbReference type="SUPFAM" id="SSF56112">
    <property type="entry name" value="Protein kinase-like (PK-like)"/>
    <property type="match status" value="1"/>
</dbReference>
<organism evidence="3 4">
    <name type="scientific">Obba rivulosa</name>
    <dbReference type="NCBI Taxonomy" id="1052685"/>
    <lineage>
        <taxon>Eukaryota</taxon>
        <taxon>Fungi</taxon>
        <taxon>Dikarya</taxon>
        <taxon>Basidiomycota</taxon>
        <taxon>Agaricomycotina</taxon>
        <taxon>Agaricomycetes</taxon>
        <taxon>Polyporales</taxon>
        <taxon>Gelatoporiaceae</taxon>
        <taxon>Obba</taxon>
    </lineage>
</organism>
<dbReference type="GO" id="GO:0044773">
    <property type="term" value="P:mitotic DNA damage checkpoint signaling"/>
    <property type="evidence" value="ECO:0007669"/>
    <property type="project" value="TreeGrafter"/>
</dbReference>
<evidence type="ECO:0000256" key="1">
    <source>
        <dbReference type="SAM" id="MobiDB-lite"/>
    </source>
</evidence>
<dbReference type="InterPro" id="IPR011009">
    <property type="entry name" value="Kinase-like_dom_sf"/>
</dbReference>
<dbReference type="AlphaFoldDB" id="A0A8E2DSA9"/>
<evidence type="ECO:0000313" key="3">
    <source>
        <dbReference type="EMBL" id="OCH94858.1"/>
    </source>
</evidence>
<dbReference type="InterPro" id="IPR000719">
    <property type="entry name" value="Prot_kinase_dom"/>
</dbReference>
<evidence type="ECO:0000313" key="4">
    <source>
        <dbReference type="Proteomes" id="UP000250043"/>
    </source>
</evidence>
<gene>
    <name evidence="3" type="ORF">OBBRIDRAFT_788858</name>
</gene>
<name>A0A8E2DSA9_9APHY</name>
<dbReference type="Gene3D" id="1.10.510.10">
    <property type="entry name" value="Transferase(Phosphotransferase) domain 1"/>
    <property type="match status" value="1"/>
</dbReference>
<dbReference type="OrthoDB" id="5987198at2759"/>
<protein>
    <recommendedName>
        <fullName evidence="2">Protein kinase domain-containing protein</fullName>
    </recommendedName>
</protein>
<dbReference type="SMART" id="SM00220">
    <property type="entry name" value="S_TKc"/>
    <property type="match status" value="1"/>
</dbReference>
<dbReference type="GO" id="GO:0005634">
    <property type="term" value="C:nucleus"/>
    <property type="evidence" value="ECO:0007669"/>
    <property type="project" value="TreeGrafter"/>
</dbReference>
<dbReference type="GO" id="GO:0005524">
    <property type="term" value="F:ATP binding"/>
    <property type="evidence" value="ECO:0007669"/>
    <property type="project" value="InterPro"/>
</dbReference>
<keyword evidence="4" id="KW-1185">Reference proteome</keyword>
<dbReference type="Proteomes" id="UP000250043">
    <property type="component" value="Unassembled WGS sequence"/>
</dbReference>
<evidence type="ECO:0000259" key="2">
    <source>
        <dbReference type="PROSITE" id="PS50011"/>
    </source>
</evidence>
<sequence>MSTNHCVEEASANNVPRPKRDKSGLVENELYWRDRQKWLEEKGYLLRSRYRPDWKPSWEGTKKMSFQCEDGLLMAPHPILDAVRVSDKKMVAIKAIRKSVHPYEAEIGQYLSSEPLASDRRNHCIPIYDVLQDPYDVDKLLLIMPFLRPYDNPRFQTVGEAVEFFRQVFQGLHFMHENHVAHRDCMSLNIMMDPRPLFPDMYHPRAPNFKFDLSGSAKRYSRTERPTKYYLVDFGLSRRYTADDASPQELPILGGDKTVPEFRGAGYNKTWNPFHTDVYYLGNVIKECFLQKYVGLHFLEDLVGQMVHEDPLQRPTMTTVVARFDEICSVLTSYKLRARLMNRWEDGTTRFLWNIWHMFRTAGYLLRSLPAQPVVDRAEVDTQMTLRMNEV</sequence>
<dbReference type="EMBL" id="KV722340">
    <property type="protein sequence ID" value="OCH94858.1"/>
    <property type="molecule type" value="Genomic_DNA"/>
</dbReference>
<dbReference type="Pfam" id="PF00069">
    <property type="entry name" value="Pkinase"/>
    <property type="match status" value="1"/>
</dbReference>
<dbReference type="GO" id="GO:0004674">
    <property type="term" value="F:protein serine/threonine kinase activity"/>
    <property type="evidence" value="ECO:0007669"/>
    <property type="project" value="TreeGrafter"/>
</dbReference>
<feature type="domain" description="Protein kinase" evidence="2">
    <location>
        <begin position="58"/>
        <end position="391"/>
    </location>
</feature>
<proteinExistence type="predicted"/>
<reference evidence="3 4" key="1">
    <citation type="submission" date="2016-07" db="EMBL/GenBank/DDBJ databases">
        <title>Draft genome of the white-rot fungus Obba rivulosa 3A-2.</title>
        <authorList>
            <consortium name="DOE Joint Genome Institute"/>
            <person name="Miettinen O."/>
            <person name="Riley R."/>
            <person name="Acob R."/>
            <person name="Barry K."/>
            <person name="Cullen D."/>
            <person name="De Vries R."/>
            <person name="Hainaut M."/>
            <person name="Hatakka A."/>
            <person name="Henrissat B."/>
            <person name="Hilden K."/>
            <person name="Kuo R."/>
            <person name="Labutti K."/>
            <person name="Lipzen A."/>
            <person name="Makela M.R."/>
            <person name="Sandor L."/>
            <person name="Spatafora J.W."/>
            <person name="Grigoriev I.V."/>
            <person name="Hibbett D.S."/>
        </authorList>
    </citation>
    <scope>NUCLEOTIDE SEQUENCE [LARGE SCALE GENOMIC DNA]</scope>
    <source>
        <strain evidence="3 4">3A-2</strain>
    </source>
</reference>
<accession>A0A8E2DSA9</accession>